<dbReference type="Proteomes" id="UP000694941">
    <property type="component" value="Unplaced"/>
</dbReference>
<organism evidence="5 6">
    <name type="scientific">Limulus polyphemus</name>
    <name type="common">Atlantic horseshoe crab</name>
    <dbReference type="NCBI Taxonomy" id="6850"/>
    <lineage>
        <taxon>Eukaryota</taxon>
        <taxon>Metazoa</taxon>
        <taxon>Ecdysozoa</taxon>
        <taxon>Arthropoda</taxon>
        <taxon>Chelicerata</taxon>
        <taxon>Merostomata</taxon>
        <taxon>Xiphosura</taxon>
        <taxon>Limulidae</taxon>
        <taxon>Limulus</taxon>
    </lineage>
</organism>
<dbReference type="GO" id="GO:0032259">
    <property type="term" value="P:methylation"/>
    <property type="evidence" value="ECO:0007669"/>
    <property type="project" value="UniProtKB-KW"/>
</dbReference>
<dbReference type="GeneID" id="106462595"/>
<feature type="binding site" evidence="4">
    <location>
        <position position="154"/>
    </location>
    <ligand>
        <name>S-adenosyl-L-methionine</name>
        <dbReference type="ChEBI" id="CHEBI:59789"/>
    </ligand>
</feature>
<evidence type="ECO:0000313" key="5">
    <source>
        <dbReference type="Proteomes" id="UP000694941"/>
    </source>
</evidence>
<keyword evidence="1 4" id="KW-0489">Methyltransferase</keyword>
<dbReference type="SUPFAM" id="SSF53335">
    <property type="entry name" value="S-adenosyl-L-methionine-dependent methyltransferases"/>
    <property type="match status" value="1"/>
</dbReference>
<evidence type="ECO:0000256" key="1">
    <source>
        <dbReference type="ARBA" id="ARBA00022603"/>
    </source>
</evidence>
<dbReference type="InterPro" id="IPR029063">
    <property type="entry name" value="SAM-dependent_MTases_sf"/>
</dbReference>
<name>A0ABM1BAB3_LIMPO</name>
<evidence type="ECO:0000256" key="3">
    <source>
        <dbReference type="ARBA" id="ARBA00022691"/>
    </source>
</evidence>
<dbReference type="GO" id="GO:0008168">
    <property type="term" value="F:methyltransferase activity"/>
    <property type="evidence" value="ECO:0007669"/>
    <property type="project" value="UniProtKB-KW"/>
</dbReference>
<reference evidence="6" key="1">
    <citation type="submission" date="2025-08" db="UniProtKB">
        <authorList>
            <consortium name="RefSeq"/>
        </authorList>
    </citation>
    <scope>IDENTIFICATION</scope>
    <source>
        <tissue evidence="6">Muscle</tissue>
    </source>
</reference>
<dbReference type="EC" id="2.1.1.-" evidence="4"/>
<evidence type="ECO:0000256" key="2">
    <source>
        <dbReference type="ARBA" id="ARBA00022679"/>
    </source>
</evidence>
<feature type="binding site" evidence="4">
    <location>
        <position position="136"/>
    </location>
    <ligand>
        <name>S-adenosyl-L-methionine</name>
        <dbReference type="ChEBI" id="CHEBI:59789"/>
    </ligand>
</feature>
<accession>A0ABM1BAB3</accession>
<evidence type="ECO:0000313" key="6">
    <source>
        <dbReference type="RefSeq" id="XP_013777994.1"/>
    </source>
</evidence>
<evidence type="ECO:0000256" key="4">
    <source>
        <dbReference type="HAMAP-Rule" id="MF_03044"/>
    </source>
</evidence>
<dbReference type="InterPro" id="IPR021867">
    <property type="entry name" value="Bmt2/SAMTOR"/>
</dbReference>
<dbReference type="PANTHER" id="PTHR21008">
    <property type="entry name" value="S-ADENOSYLMETHIONINE SENSOR UPSTREAM OF MTORC1-RELATED"/>
    <property type="match status" value="1"/>
</dbReference>
<comment type="similarity">
    <text evidence="4">Belongs to the BMT2 family.</text>
</comment>
<dbReference type="RefSeq" id="XP_013777994.1">
    <property type="nucleotide sequence ID" value="XM_013922540.2"/>
</dbReference>
<keyword evidence="5" id="KW-1185">Reference proteome</keyword>
<sequence>MACSENDDISQFAIKREHHRLVQIIRNVHEHLRYAYKQGHDADDVWKAHCSNLSERQEYAQAMQKLATTMWARNNTRIEWCLEACSRSYFSGGGLEYWIKKDAKDKKTPSFSTSCDTFNFTVVPPLKENILLLDVGSCYNPFRCFKEIVPIAIDLTPATPDVYTCDFLKVSVVTQEDSRWWQNQLISTEEVKELPGNTFHVVILSLVLEYLPAPHQRWTFCTKAYQLLQYNGLLLIITPDSKHQNKNALMIKNWKRALATLGFQRILYEKQTHLHCMGFRKVEGPVILKGLPPVDDPAQLLYIPQDLHNYNILNAGEKNIAVERKEDEDNEISASFLELPFEA</sequence>
<proteinExistence type="inferred from homology"/>
<gene>
    <name evidence="6" type="primary">LOC106462595</name>
</gene>
<comment type="function">
    <text evidence="4">S-adenosyl-L-methionine-binding protein that acts as an inhibitor of mTORC1 signaling. Acts as a sensor of S-adenosyl-L-methionine to signal methionine sufficiency to mTORC1. Probably also acts as a S-adenosyl-L-methionine-dependent methyltransferase.</text>
</comment>
<dbReference type="PANTHER" id="PTHR21008:SF0">
    <property type="entry name" value="S-ADENOSYLMETHIONINE SENSOR UPSTREAM OF MTORC1"/>
    <property type="match status" value="1"/>
</dbReference>
<dbReference type="Pfam" id="PF11968">
    <property type="entry name" value="Bmt2"/>
    <property type="match status" value="1"/>
</dbReference>
<keyword evidence="3 4" id="KW-0949">S-adenosyl-L-methionine</keyword>
<dbReference type="Gene3D" id="3.40.50.150">
    <property type="entry name" value="Vaccinia Virus protein VP39"/>
    <property type="match status" value="1"/>
</dbReference>
<protein>
    <recommendedName>
        <fullName evidence="4">S-adenosylmethionine sensor upstream of mTORC1</fullName>
    </recommendedName>
    <alternativeName>
        <fullName evidence="4">Probable methyltransferase BMT2 homolog</fullName>
        <ecNumber evidence="4">2.1.1.-</ecNumber>
    </alternativeName>
</protein>
<dbReference type="HAMAP" id="MF_03044">
    <property type="entry name" value="BMT2"/>
    <property type="match status" value="1"/>
</dbReference>
<keyword evidence="2 4" id="KW-0808">Transferase</keyword>